<dbReference type="PANTHER" id="PTHR23082:SF0">
    <property type="entry name" value="GENERAL TRANSCRIPTION FACTOR 3C POLYPEPTIDE 3"/>
    <property type="match status" value="1"/>
</dbReference>
<dbReference type="SMART" id="SM00028">
    <property type="entry name" value="TPR"/>
    <property type="match status" value="5"/>
</dbReference>
<sequence>MEDSMDGSDEAMQNMQDMTPMRHEEIAHSNEMGYDVNVGDIDVAEHFTESVPGTSHDSGYDLALARFMRSEIDYDEFMRQAGGMSLGDETLEMDEEEEMPAAALQQLVLPKGEMMMEEEVAGPSHSLTSGPLHHAPAPLPLDPMSSQAVNGAAKKPRAALPNNLQQLMQEVMNQEEITKPLPFQPAPGHDAVSGNDMSVSKTAREKKKQTKTLDALMGQAAVIYARGQSGEALTMLLEVIRQEPRNSDAYRQVAEIYREQNEGELSLQYGLLAAYLDSKTPCDEWVDLAEQARNLNCLEMAAAAYGRASRIDPGLWLYWEQRIELLEATNVRHLAMRARLLALQQTDCVRSNLDFDWFHTMVKMVAEYFIEINDEEKAVQSLETFVMRARQFGRSAASQHETLVGMWIGKGKYKEALKSILALCHDNMKVVDADGTEIVTVKLHGFAGYDVSPLPLPADARFEVDEDMPINLMCKVGICLINLGSRGPAQHLCEIIMMRSFSEVEYIDPVAELAHAIYLAEWYPFGRRFLEQLQQWQMLVEEPQLWFIYGNILNALKEYDRAMEAFERVLQLNPSHVDGRINLSGLQQRAGMGEKALETLRDYDLEGCTHLPDERLLQRQAEFLFENNRTEQFIKTTRMLLTPYFYEIHRNPDCVAKKRAGRNATVSLSTTLRQAALHAVQNSTLEKFVKRLGAATYQQTGRSYDDMDAVALHDYCLKLIESLGKYNRYLDMLTVCCYAFLQPKITRDQKSMTFQNLLYFCAIKAENWLLAFEYARWYHQNVNSSVLLSLPEKEVVIKRIFNAMNYVFCHSQNVSYHRYVMRALVKNPGNHALQAISGNNSLITGTYRHALGEFLRVWVANKNNPLICLLIGLTFIHMSCKKDLSSRHMLALRGLAFLRRYEQTRSVKQEVYYNLGRTFHQLSINQLAIYFYEKTLEEQPPKVETVLEDGTESVEVAQRYDMTRFAAHNLALLYQSSGNVHLAMEVYEKYLVI</sequence>
<dbReference type="AlphaFoldDB" id="A0AAV5SET4"/>
<dbReference type="Proteomes" id="UP001432027">
    <property type="component" value="Unassembled WGS sequence"/>
</dbReference>
<dbReference type="InterPro" id="IPR011990">
    <property type="entry name" value="TPR-like_helical_dom_sf"/>
</dbReference>
<comment type="caution">
    <text evidence="2">The sequence shown here is derived from an EMBL/GenBank/DDBJ whole genome shotgun (WGS) entry which is preliminary data.</text>
</comment>
<protein>
    <submittedName>
        <fullName evidence="2">Uncharacterized protein</fullName>
    </submittedName>
</protein>
<proteinExistence type="predicted"/>
<organism evidence="2 3">
    <name type="scientific">Pristionchus entomophagus</name>
    <dbReference type="NCBI Taxonomy" id="358040"/>
    <lineage>
        <taxon>Eukaryota</taxon>
        <taxon>Metazoa</taxon>
        <taxon>Ecdysozoa</taxon>
        <taxon>Nematoda</taxon>
        <taxon>Chromadorea</taxon>
        <taxon>Rhabditida</taxon>
        <taxon>Rhabditina</taxon>
        <taxon>Diplogasteromorpha</taxon>
        <taxon>Diplogasteroidea</taxon>
        <taxon>Neodiplogasteridae</taxon>
        <taxon>Pristionchus</taxon>
    </lineage>
</organism>
<keyword evidence="3" id="KW-1185">Reference proteome</keyword>
<dbReference type="GO" id="GO:0006383">
    <property type="term" value="P:transcription by RNA polymerase III"/>
    <property type="evidence" value="ECO:0007669"/>
    <property type="project" value="InterPro"/>
</dbReference>
<feature type="repeat" description="TPR" evidence="1">
    <location>
        <begin position="543"/>
        <end position="576"/>
    </location>
</feature>
<evidence type="ECO:0000313" key="3">
    <source>
        <dbReference type="Proteomes" id="UP001432027"/>
    </source>
</evidence>
<dbReference type="InterPro" id="IPR039340">
    <property type="entry name" value="Tfc4/TFIIIC-102/Sfc4"/>
</dbReference>
<dbReference type="PROSITE" id="PS50293">
    <property type="entry name" value="TPR_REGION"/>
    <property type="match status" value="1"/>
</dbReference>
<feature type="repeat" description="TPR" evidence="1">
    <location>
        <begin position="909"/>
        <end position="942"/>
    </location>
</feature>
<dbReference type="SUPFAM" id="SSF48452">
    <property type="entry name" value="TPR-like"/>
    <property type="match status" value="2"/>
</dbReference>
<dbReference type="Pfam" id="PF13181">
    <property type="entry name" value="TPR_8"/>
    <property type="match status" value="1"/>
</dbReference>
<reference evidence="2" key="1">
    <citation type="submission" date="2023-10" db="EMBL/GenBank/DDBJ databases">
        <title>Genome assembly of Pristionchus species.</title>
        <authorList>
            <person name="Yoshida K."/>
            <person name="Sommer R.J."/>
        </authorList>
    </citation>
    <scope>NUCLEOTIDE SEQUENCE</scope>
    <source>
        <strain evidence="2">RS0144</strain>
    </source>
</reference>
<dbReference type="Pfam" id="PF14559">
    <property type="entry name" value="TPR_19"/>
    <property type="match status" value="1"/>
</dbReference>
<dbReference type="PROSITE" id="PS50005">
    <property type="entry name" value="TPR"/>
    <property type="match status" value="2"/>
</dbReference>
<dbReference type="InterPro" id="IPR019734">
    <property type="entry name" value="TPR_rpt"/>
</dbReference>
<evidence type="ECO:0000256" key="1">
    <source>
        <dbReference type="PROSITE-ProRule" id="PRU00339"/>
    </source>
</evidence>
<accession>A0AAV5SET4</accession>
<dbReference type="GO" id="GO:0000127">
    <property type="term" value="C:transcription factor TFIIIC complex"/>
    <property type="evidence" value="ECO:0007669"/>
    <property type="project" value="TreeGrafter"/>
</dbReference>
<keyword evidence="1" id="KW-0802">TPR repeat</keyword>
<gene>
    <name evidence="2" type="ORF">PENTCL1PPCAC_3540</name>
</gene>
<dbReference type="PANTHER" id="PTHR23082">
    <property type="entry name" value="TRANSCRIPTION INITIATION FACTOR IIIC TFIIIC , POLYPEPTIDE 3-RELATED"/>
    <property type="match status" value="1"/>
</dbReference>
<dbReference type="Gene3D" id="1.25.40.10">
    <property type="entry name" value="Tetratricopeptide repeat domain"/>
    <property type="match status" value="3"/>
</dbReference>
<name>A0AAV5SET4_9BILA</name>
<dbReference type="EMBL" id="BTSX01000001">
    <property type="protein sequence ID" value="GMS81365.1"/>
    <property type="molecule type" value="Genomic_DNA"/>
</dbReference>
<dbReference type="FunFam" id="1.25.40.10:FF:000923">
    <property type="entry name" value="Transcription factor IIIC-gamma subunit"/>
    <property type="match status" value="1"/>
</dbReference>
<evidence type="ECO:0000313" key="2">
    <source>
        <dbReference type="EMBL" id="GMS81365.1"/>
    </source>
</evidence>